<sequence>MTTMGTPLKVTLYTTTSSLSMGIRLYSISAYRLPMSVEKMKIVSAMANVRGTAPRMAQKSGSKTSISNIF</sequence>
<dbReference type="AlphaFoldDB" id="A0A1J5PQ63"/>
<comment type="caution">
    <text evidence="1">The sequence shown here is derived from an EMBL/GenBank/DDBJ whole genome shotgun (WGS) entry which is preliminary data.</text>
</comment>
<organism evidence="1">
    <name type="scientific">mine drainage metagenome</name>
    <dbReference type="NCBI Taxonomy" id="410659"/>
    <lineage>
        <taxon>unclassified sequences</taxon>
        <taxon>metagenomes</taxon>
        <taxon>ecological metagenomes</taxon>
    </lineage>
</organism>
<accession>A0A1J5PQ63</accession>
<protein>
    <submittedName>
        <fullName evidence="1">Uncharacterized protein</fullName>
    </submittedName>
</protein>
<dbReference type="EMBL" id="MLJW01004572">
    <property type="protein sequence ID" value="OIQ69716.1"/>
    <property type="molecule type" value="Genomic_DNA"/>
</dbReference>
<gene>
    <name evidence="1" type="ORF">GALL_486820</name>
</gene>
<name>A0A1J5PQ63_9ZZZZ</name>
<reference evidence="1" key="1">
    <citation type="submission" date="2016-10" db="EMBL/GenBank/DDBJ databases">
        <title>Sequence of Gallionella enrichment culture.</title>
        <authorList>
            <person name="Poehlein A."/>
            <person name="Muehling M."/>
            <person name="Daniel R."/>
        </authorList>
    </citation>
    <scope>NUCLEOTIDE SEQUENCE</scope>
</reference>
<proteinExistence type="predicted"/>
<evidence type="ECO:0000313" key="1">
    <source>
        <dbReference type="EMBL" id="OIQ69716.1"/>
    </source>
</evidence>